<dbReference type="Gene3D" id="3.40.50.300">
    <property type="entry name" value="P-loop containing nucleotide triphosphate hydrolases"/>
    <property type="match status" value="1"/>
</dbReference>
<evidence type="ECO:0000256" key="1">
    <source>
        <dbReference type="ARBA" id="ARBA00022679"/>
    </source>
</evidence>
<dbReference type="PROSITE" id="PS00113">
    <property type="entry name" value="ADENYLATE_KINASE"/>
    <property type="match status" value="1"/>
</dbReference>
<evidence type="ECO:0000313" key="6">
    <source>
        <dbReference type="Proteomes" id="UP001152300"/>
    </source>
</evidence>
<dbReference type="EMBL" id="JAPEIS010000001">
    <property type="protein sequence ID" value="KAJ8069802.1"/>
    <property type="molecule type" value="Genomic_DNA"/>
</dbReference>
<dbReference type="AlphaFoldDB" id="A0A9X0AVN0"/>
<evidence type="ECO:0000256" key="4">
    <source>
        <dbReference type="RuleBase" id="RU003330"/>
    </source>
</evidence>
<name>A0A9X0AVN0_9HELO</name>
<dbReference type="GO" id="GO:0019205">
    <property type="term" value="F:nucleobase-containing compound kinase activity"/>
    <property type="evidence" value="ECO:0007669"/>
    <property type="project" value="InterPro"/>
</dbReference>
<reference evidence="5" key="1">
    <citation type="submission" date="2022-11" db="EMBL/GenBank/DDBJ databases">
        <title>Genome Resource of Sclerotinia nivalis Strain SnTB1, a Plant Pathogen Isolated from American Ginseng.</title>
        <authorList>
            <person name="Fan S."/>
        </authorList>
    </citation>
    <scope>NUCLEOTIDE SEQUENCE</scope>
    <source>
        <strain evidence="5">SnTB1</strain>
    </source>
</reference>
<dbReference type="Pfam" id="PF00406">
    <property type="entry name" value="ADK"/>
    <property type="match status" value="1"/>
</dbReference>
<keyword evidence="6" id="KW-1185">Reference proteome</keyword>
<dbReference type="InterPro" id="IPR000850">
    <property type="entry name" value="Adenylat/UMP-CMP_kin"/>
</dbReference>
<accession>A0A9X0AVN0</accession>
<keyword evidence="2" id="KW-0547">Nucleotide-binding</keyword>
<organism evidence="5 6">
    <name type="scientific">Sclerotinia nivalis</name>
    <dbReference type="NCBI Taxonomy" id="352851"/>
    <lineage>
        <taxon>Eukaryota</taxon>
        <taxon>Fungi</taxon>
        <taxon>Dikarya</taxon>
        <taxon>Ascomycota</taxon>
        <taxon>Pezizomycotina</taxon>
        <taxon>Leotiomycetes</taxon>
        <taxon>Helotiales</taxon>
        <taxon>Sclerotiniaceae</taxon>
        <taxon>Sclerotinia</taxon>
    </lineage>
</organism>
<dbReference type="CDD" id="cd01428">
    <property type="entry name" value="ADK"/>
    <property type="match status" value="1"/>
</dbReference>
<sequence>MDEQCNEMEISPRNHSLLIYVIGCPGSGKGTLCNLLVQDYGCYHVSVGDLLRNLRDQNDQSLDIKDYIREGKLVPTATIVNIVKRAIIGKLGTYHAIIIDGFPRRLDQGIASEDQLGKPDLVLFFDCEKAVAKERYLTRKLEGRLDDNEEIFHQRYNEFGRLNPAIVDYYRDLGILLDIKTNDKTTVSYQNLIEMLKSNGKWM</sequence>
<evidence type="ECO:0000313" key="5">
    <source>
        <dbReference type="EMBL" id="KAJ8069802.1"/>
    </source>
</evidence>
<keyword evidence="3 4" id="KW-0418">Kinase</keyword>
<dbReference type="SUPFAM" id="SSF52540">
    <property type="entry name" value="P-loop containing nucleoside triphosphate hydrolases"/>
    <property type="match status" value="1"/>
</dbReference>
<dbReference type="Proteomes" id="UP001152300">
    <property type="component" value="Unassembled WGS sequence"/>
</dbReference>
<dbReference type="OrthoDB" id="442176at2759"/>
<evidence type="ECO:0000256" key="2">
    <source>
        <dbReference type="ARBA" id="ARBA00022741"/>
    </source>
</evidence>
<dbReference type="GO" id="GO:0006139">
    <property type="term" value="P:nucleobase-containing compound metabolic process"/>
    <property type="evidence" value="ECO:0007669"/>
    <property type="project" value="InterPro"/>
</dbReference>
<dbReference type="InterPro" id="IPR027417">
    <property type="entry name" value="P-loop_NTPase"/>
</dbReference>
<dbReference type="InterPro" id="IPR033690">
    <property type="entry name" value="Adenylat_kinase_CS"/>
</dbReference>
<dbReference type="PANTHER" id="PTHR23359">
    <property type="entry name" value="NUCLEOTIDE KINASE"/>
    <property type="match status" value="1"/>
</dbReference>
<dbReference type="GO" id="GO:0005524">
    <property type="term" value="F:ATP binding"/>
    <property type="evidence" value="ECO:0007669"/>
    <property type="project" value="InterPro"/>
</dbReference>
<dbReference type="HAMAP" id="MF_00235">
    <property type="entry name" value="Adenylate_kinase_Adk"/>
    <property type="match status" value="1"/>
</dbReference>
<dbReference type="PRINTS" id="PR00094">
    <property type="entry name" value="ADENYLTKNASE"/>
</dbReference>
<keyword evidence="1 4" id="KW-0808">Transferase</keyword>
<comment type="similarity">
    <text evidence="4">Belongs to the adenylate kinase family.</text>
</comment>
<comment type="caution">
    <text evidence="5">The sequence shown here is derived from an EMBL/GenBank/DDBJ whole genome shotgun (WGS) entry which is preliminary data.</text>
</comment>
<evidence type="ECO:0008006" key="7">
    <source>
        <dbReference type="Google" id="ProtNLM"/>
    </source>
</evidence>
<protein>
    <recommendedName>
        <fullName evidence="7">Adenylate kinase</fullName>
    </recommendedName>
</protein>
<proteinExistence type="inferred from homology"/>
<evidence type="ECO:0000256" key="3">
    <source>
        <dbReference type="ARBA" id="ARBA00022777"/>
    </source>
</evidence>
<gene>
    <name evidence="5" type="ORF">OCU04_000218</name>
</gene>